<evidence type="ECO:0000313" key="1">
    <source>
        <dbReference type="EMBL" id="OGH70714.1"/>
    </source>
</evidence>
<comment type="caution">
    <text evidence="1">The sequence shown here is derived from an EMBL/GenBank/DDBJ whole genome shotgun (WGS) entry which is preliminary data.</text>
</comment>
<reference evidence="1 2" key="1">
    <citation type="journal article" date="2016" name="Nat. Commun.">
        <title>Thousands of microbial genomes shed light on interconnected biogeochemical processes in an aquifer system.</title>
        <authorList>
            <person name="Anantharaman K."/>
            <person name="Brown C.T."/>
            <person name="Hug L.A."/>
            <person name="Sharon I."/>
            <person name="Castelle C.J."/>
            <person name="Probst A.J."/>
            <person name="Thomas B.C."/>
            <person name="Singh A."/>
            <person name="Wilkins M.J."/>
            <person name="Karaoz U."/>
            <person name="Brodie E.L."/>
            <person name="Williams K.H."/>
            <person name="Hubbard S.S."/>
            <person name="Banfield J.F."/>
        </authorList>
    </citation>
    <scope>NUCLEOTIDE SEQUENCE [LARGE SCALE GENOMIC DNA]</scope>
</reference>
<protein>
    <submittedName>
        <fullName evidence="1">Uncharacterized protein</fullName>
    </submittedName>
</protein>
<evidence type="ECO:0000313" key="2">
    <source>
        <dbReference type="Proteomes" id="UP000177953"/>
    </source>
</evidence>
<sequence length="117" mass="13937">MRITLLFKKAYSHLSRLATRLVGKQKAKQKTTVETVPNSRELERELELRLFEEKMRFLEKRHRRQARRRRADPHARLINACVRLGLFAHHFLSEGGKVYLRSDIAHRHAELSKKLKK</sequence>
<gene>
    <name evidence="1" type="ORF">A2754_02635</name>
</gene>
<organism evidence="1 2">
    <name type="scientific">Candidatus Magasanikbacteria bacterium RIFCSPHIGHO2_01_FULL_47_8</name>
    <dbReference type="NCBI Taxonomy" id="1798673"/>
    <lineage>
        <taxon>Bacteria</taxon>
        <taxon>Candidatus Magasanikiibacteriota</taxon>
    </lineage>
</organism>
<dbReference type="Proteomes" id="UP000177953">
    <property type="component" value="Unassembled WGS sequence"/>
</dbReference>
<dbReference type="AlphaFoldDB" id="A0A1F6MGF8"/>
<name>A0A1F6MGF8_9BACT</name>
<proteinExistence type="predicted"/>
<accession>A0A1F6MGF8</accession>
<dbReference type="EMBL" id="MFPU01000002">
    <property type="protein sequence ID" value="OGH70714.1"/>
    <property type="molecule type" value="Genomic_DNA"/>
</dbReference>